<evidence type="ECO:0000256" key="1">
    <source>
        <dbReference type="SAM" id="MobiDB-lite"/>
    </source>
</evidence>
<name>A0A812IHE3_9DINO</name>
<dbReference type="OrthoDB" id="427744at2759"/>
<evidence type="ECO:0000313" key="2">
    <source>
        <dbReference type="EMBL" id="CAE7033690.1"/>
    </source>
</evidence>
<protein>
    <submittedName>
        <fullName evidence="2">PPP2R4 protein</fullName>
    </submittedName>
</protein>
<evidence type="ECO:0000313" key="3">
    <source>
        <dbReference type="Proteomes" id="UP000604046"/>
    </source>
</evidence>
<sequence>MEQIREVLEDMIGSELALRDDVSLLDLADQPLVARQLKGISDARERLATVAAAARTSSKVAVEGARVVKITPDRTDPVDQGQGSAWNQQWFATGLLGSDDEGSKTQDEVEGIGTPEFGSDKSPEHRYDCDWTQLPSFEQASFEQMPCYEELPCFEPPALLQVPMVCTPWGLTPMMVCLSETSGTDHMDQDHSQLLEDVDSEKYWWKRRRGLVDMLARFLTRRREYGCVPLDDVLQRHPQLWYKCHSAHELARVLAQVGELSPIVVDLLHCTVRLRTTDEALVATCEMLMAELEDGLGATSAPATLSLNDALKSREVQSLLSCASMDPADQADCLRAALEESELLAVGASDVISWRSPAEVLLQPMEEILSNSSKEAHMMNKEGEVPLLVLAEEPTIRRLLDRACLKSSKDSLDALREALLESEQLELDTPRMSCRAKGNGWQAEAVDADQVQRRRHPRRCFWTPSTKDAVELRKLLKHYFDPFNLQHNRVSDSGSVVLVPFGAFLEHGL</sequence>
<comment type="caution">
    <text evidence="2">The sequence shown here is derived from an EMBL/GenBank/DDBJ whole genome shotgun (WGS) entry which is preliminary data.</text>
</comment>
<proteinExistence type="predicted"/>
<reference evidence="2" key="1">
    <citation type="submission" date="2021-02" db="EMBL/GenBank/DDBJ databases">
        <authorList>
            <person name="Dougan E. K."/>
            <person name="Rhodes N."/>
            <person name="Thang M."/>
            <person name="Chan C."/>
        </authorList>
    </citation>
    <scope>NUCLEOTIDE SEQUENCE</scope>
</reference>
<accession>A0A812IHE3</accession>
<dbReference type="EMBL" id="CAJNDS010000247">
    <property type="protein sequence ID" value="CAE7033690.1"/>
    <property type="molecule type" value="Genomic_DNA"/>
</dbReference>
<dbReference type="Proteomes" id="UP000604046">
    <property type="component" value="Unassembled WGS sequence"/>
</dbReference>
<feature type="region of interest" description="Disordered" evidence="1">
    <location>
        <begin position="98"/>
        <end position="124"/>
    </location>
</feature>
<gene>
    <name evidence="2" type="primary">PPP2R4</name>
    <name evidence="2" type="ORF">SNAT2548_LOCUS4032</name>
</gene>
<dbReference type="AlphaFoldDB" id="A0A812IHE3"/>
<organism evidence="2 3">
    <name type="scientific">Symbiodinium natans</name>
    <dbReference type="NCBI Taxonomy" id="878477"/>
    <lineage>
        <taxon>Eukaryota</taxon>
        <taxon>Sar</taxon>
        <taxon>Alveolata</taxon>
        <taxon>Dinophyceae</taxon>
        <taxon>Suessiales</taxon>
        <taxon>Symbiodiniaceae</taxon>
        <taxon>Symbiodinium</taxon>
    </lineage>
</organism>
<keyword evidence="3" id="KW-1185">Reference proteome</keyword>